<dbReference type="EMBL" id="LNGE01000016">
    <property type="protein sequence ID" value="KYC45558.1"/>
    <property type="molecule type" value="Genomic_DNA"/>
</dbReference>
<dbReference type="InterPro" id="IPR000866">
    <property type="entry name" value="AhpC/TSA"/>
</dbReference>
<dbReference type="InterPro" id="IPR036249">
    <property type="entry name" value="Thioredoxin-like_sf"/>
</dbReference>
<accession>A0A150IKV6</accession>
<proteinExistence type="predicted"/>
<dbReference type="Proteomes" id="UP000091929">
    <property type="component" value="Unassembled WGS sequence"/>
</dbReference>
<evidence type="ECO:0000313" key="7">
    <source>
        <dbReference type="Proteomes" id="UP000092403"/>
    </source>
</evidence>
<evidence type="ECO:0000313" key="4">
    <source>
        <dbReference type="EMBL" id="KYC50247.1"/>
    </source>
</evidence>
<dbReference type="SUPFAM" id="SSF52833">
    <property type="entry name" value="Thioredoxin-like"/>
    <property type="match status" value="1"/>
</dbReference>
<dbReference type="AlphaFoldDB" id="A0A150IZ25"/>
<accession>A0A150IRM4</accession>
<name>A0A150IZ25_9EURY</name>
<evidence type="ECO:0000313" key="2">
    <source>
        <dbReference type="EMBL" id="KYC45558.1"/>
    </source>
</evidence>
<organism evidence="4 7">
    <name type="scientific">Candidatus Methanofastidiosum methylothiophilum</name>
    <dbReference type="NCBI Taxonomy" id="1705564"/>
    <lineage>
        <taxon>Archaea</taxon>
        <taxon>Methanobacteriati</taxon>
        <taxon>Methanobacteriota</taxon>
        <taxon>Stenosarchaea group</taxon>
        <taxon>Candidatus Methanofastidiosia</taxon>
        <taxon>Candidatus Methanofastidiosales</taxon>
        <taxon>Candidatus Methanofastidiosaceae</taxon>
        <taxon>Candidatus Methanofastidiosum</taxon>
    </lineage>
</organism>
<comment type="caution">
    <text evidence="4">The sequence shown here is derived from an EMBL/GenBank/DDBJ whole genome shotgun (WGS) entry which is preliminary data.</text>
</comment>
<dbReference type="EMBL" id="LNGF01000020">
    <property type="protein sequence ID" value="KYC47630.1"/>
    <property type="molecule type" value="Genomic_DNA"/>
</dbReference>
<dbReference type="Proteomes" id="UP000092403">
    <property type="component" value="Unassembled WGS sequence"/>
</dbReference>
<dbReference type="GO" id="GO:0004601">
    <property type="term" value="F:peroxidase activity"/>
    <property type="evidence" value="ECO:0007669"/>
    <property type="project" value="UniProtKB-KW"/>
</dbReference>
<dbReference type="Proteomes" id="UP000092401">
    <property type="component" value="Unassembled WGS sequence"/>
</dbReference>
<evidence type="ECO:0000259" key="1">
    <source>
        <dbReference type="Pfam" id="PF00578"/>
    </source>
</evidence>
<dbReference type="Pfam" id="PF00578">
    <property type="entry name" value="AhpC-TSA"/>
    <property type="match status" value="1"/>
</dbReference>
<accession>A0A150IZ25</accession>
<gene>
    <name evidence="2" type="ORF">APG10_00783</name>
    <name evidence="3" type="ORF">APG11_01036</name>
    <name evidence="4" type="ORF">APG12_00969</name>
</gene>
<evidence type="ECO:0000313" key="5">
    <source>
        <dbReference type="Proteomes" id="UP000091929"/>
    </source>
</evidence>
<feature type="domain" description="Alkyl hydroperoxide reductase subunit C/ Thiol specific antioxidant" evidence="1">
    <location>
        <begin position="9"/>
        <end position="133"/>
    </location>
</feature>
<dbReference type="EMBL" id="LNJC01000017">
    <property type="protein sequence ID" value="KYC50247.1"/>
    <property type="molecule type" value="Genomic_DNA"/>
</dbReference>
<protein>
    <submittedName>
        <fullName evidence="4">Thioredoxin-dependent thiol peroxidase</fullName>
    </submittedName>
</protein>
<reference evidence="5 6" key="1">
    <citation type="journal article" date="2016" name="ISME J.">
        <title>Chasing the elusive Euryarchaeota class WSA2: genomes reveal a uniquely fastidious methyl-reducing methanogen.</title>
        <authorList>
            <person name="Nobu M.K."/>
            <person name="Narihiro T."/>
            <person name="Kuroda K."/>
            <person name="Mei R."/>
            <person name="Liu W.T."/>
        </authorList>
    </citation>
    <scope>NUCLEOTIDE SEQUENCE [LARGE SCALE GENOMIC DNA]</scope>
    <source>
        <strain evidence="2">B03fssc0709_Meth_Bin005</strain>
        <strain evidence="3">B15fssc0709_Meth_Bin003</strain>
        <strain evidence="4">BMIXfssc0709_Meth_Bin006</strain>
    </source>
</reference>
<keyword evidence="4" id="KW-0575">Peroxidase</keyword>
<keyword evidence="4" id="KW-0560">Oxidoreductase</keyword>
<evidence type="ECO:0000313" key="3">
    <source>
        <dbReference type="EMBL" id="KYC47630.1"/>
    </source>
</evidence>
<dbReference type="Gene3D" id="3.40.30.10">
    <property type="entry name" value="Glutaredoxin"/>
    <property type="match status" value="1"/>
</dbReference>
<sequence>MQYKKLIEGERAINFCLKDKENKKICLDELKSKWIVLFFFDKNSFESENSEIIYYSKTQNEFTEIKAELIGIGPVNGKDINNFCSKHNIDIKLLSDLNYNVSEDYGVVYFDNYGNMKILPMTFLINRERNISKIWNREKMYYRFSGYADNLIELWEQSKMWAHISKVLDAIELLDKNIK</sequence>
<evidence type="ECO:0000313" key="6">
    <source>
        <dbReference type="Proteomes" id="UP000092401"/>
    </source>
</evidence>